<evidence type="ECO:0000256" key="3">
    <source>
        <dbReference type="ARBA" id="ARBA00022989"/>
    </source>
</evidence>
<sequence length="290" mass="30286">MTMADAAKLAFQISLFVVILGYGLSADFADVVYVLRRRALLARSLLAVLVVAPAIAVLLVQVVDLRPEVAIALVTLAISPLPPLLPRRGEKAGGEVQFGLGLVIVLAVLAVPALAVAATVLGNVFGRQYVVSPWAIGRLLLVSVLAPLAAGMAIGKFWPAAAKRISGPIESAQRWVLPVAMVVLLVAAAPRMWQLVGDSTLVAMVIFVAAAFIAGHLLGGPDRQFSAILAFASGCRHPATALTIASANFPNADEHGAVAWYGVVTAIIGVAYTRWIRPGRSSFGEQSETG</sequence>
<dbReference type="InterPro" id="IPR002657">
    <property type="entry name" value="BilAc:Na_symport/Acr3"/>
</dbReference>
<reference evidence="6 7" key="1">
    <citation type="submission" date="2016-01" db="EMBL/GenBank/DDBJ databases">
        <title>The new phylogeny of the genus Mycobacterium.</title>
        <authorList>
            <person name="Tarcisio F."/>
            <person name="Conor M."/>
            <person name="Antonella G."/>
            <person name="Elisabetta G."/>
            <person name="Giulia F.S."/>
            <person name="Sara T."/>
            <person name="Anna F."/>
            <person name="Clotilde B."/>
            <person name="Roberto B."/>
            <person name="Veronica D.S."/>
            <person name="Fabio R."/>
            <person name="Monica P."/>
            <person name="Olivier J."/>
            <person name="Enrico T."/>
            <person name="Nicola S."/>
        </authorList>
    </citation>
    <scope>NUCLEOTIDE SEQUENCE [LARGE SCALE GENOMIC DNA]</scope>
    <source>
        <strain evidence="6 7">DSM 44166</strain>
    </source>
</reference>
<feature type="transmembrane region" description="Helical" evidence="5">
    <location>
        <begin position="45"/>
        <end position="63"/>
    </location>
</feature>
<feature type="transmembrane region" description="Helical" evidence="5">
    <location>
        <begin position="199"/>
        <end position="218"/>
    </location>
</feature>
<keyword evidence="2 5" id="KW-0812">Transmembrane</keyword>
<dbReference type="GO" id="GO:0016020">
    <property type="term" value="C:membrane"/>
    <property type="evidence" value="ECO:0007669"/>
    <property type="project" value="UniProtKB-SubCell"/>
</dbReference>
<proteinExistence type="predicted"/>
<dbReference type="AlphaFoldDB" id="A0A1X2EI92"/>
<evidence type="ECO:0000256" key="4">
    <source>
        <dbReference type="ARBA" id="ARBA00023136"/>
    </source>
</evidence>
<keyword evidence="3 5" id="KW-1133">Transmembrane helix</keyword>
<comment type="subcellular location">
    <subcellularLocation>
        <location evidence="1">Membrane</location>
        <topology evidence="1">Multi-pass membrane protein</topology>
    </subcellularLocation>
</comment>
<keyword evidence="7" id="KW-1185">Reference proteome</keyword>
<feature type="transmembrane region" description="Helical" evidence="5">
    <location>
        <begin position="225"/>
        <end position="246"/>
    </location>
</feature>
<evidence type="ECO:0000313" key="6">
    <source>
        <dbReference type="EMBL" id="ORX02747.1"/>
    </source>
</evidence>
<comment type="caution">
    <text evidence="6">The sequence shown here is derived from an EMBL/GenBank/DDBJ whole genome shotgun (WGS) entry which is preliminary data.</text>
</comment>
<feature type="transmembrane region" description="Helical" evidence="5">
    <location>
        <begin position="12"/>
        <end position="33"/>
    </location>
</feature>
<organism evidence="6 7">
    <name type="scientific">Mycobacterium szulgai</name>
    <dbReference type="NCBI Taxonomy" id="1787"/>
    <lineage>
        <taxon>Bacteria</taxon>
        <taxon>Bacillati</taxon>
        <taxon>Actinomycetota</taxon>
        <taxon>Actinomycetes</taxon>
        <taxon>Mycobacteriales</taxon>
        <taxon>Mycobacteriaceae</taxon>
        <taxon>Mycobacterium</taxon>
    </lineage>
</organism>
<feature type="transmembrane region" description="Helical" evidence="5">
    <location>
        <begin position="175"/>
        <end position="193"/>
    </location>
</feature>
<feature type="transmembrane region" description="Helical" evidence="5">
    <location>
        <begin position="258"/>
        <end position="276"/>
    </location>
</feature>
<feature type="transmembrane region" description="Helical" evidence="5">
    <location>
        <begin position="134"/>
        <end position="154"/>
    </location>
</feature>
<dbReference type="Proteomes" id="UP000193317">
    <property type="component" value="Unassembled WGS sequence"/>
</dbReference>
<dbReference type="OrthoDB" id="581741at2"/>
<evidence type="ECO:0000256" key="5">
    <source>
        <dbReference type="SAM" id="Phobius"/>
    </source>
</evidence>
<evidence type="ECO:0000256" key="2">
    <source>
        <dbReference type="ARBA" id="ARBA00022692"/>
    </source>
</evidence>
<dbReference type="EMBL" id="LQPW01000086">
    <property type="protein sequence ID" value="ORX02747.1"/>
    <property type="molecule type" value="Genomic_DNA"/>
</dbReference>
<feature type="transmembrane region" description="Helical" evidence="5">
    <location>
        <begin position="69"/>
        <end position="86"/>
    </location>
</feature>
<dbReference type="Pfam" id="PF01758">
    <property type="entry name" value="SBF"/>
    <property type="match status" value="1"/>
</dbReference>
<dbReference type="Gene3D" id="1.20.1530.20">
    <property type="match status" value="1"/>
</dbReference>
<gene>
    <name evidence="6" type="ORF">AWC27_28755</name>
</gene>
<accession>A0A1X2EI92</accession>
<name>A0A1X2EI92_MYCSZ</name>
<evidence type="ECO:0000256" key="1">
    <source>
        <dbReference type="ARBA" id="ARBA00004141"/>
    </source>
</evidence>
<keyword evidence="4 5" id="KW-0472">Membrane</keyword>
<feature type="transmembrane region" description="Helical" evidence="5">
    <location>
        <begin position="98"/>
        <end position="122"/>
    </location>
</feature>
<protein>
    <submittedName>
        <fullName evidence="6">Membrane transporter protein</fullName>
    </submittedName>
</protein>
<evidence type="ECO:0000313" key="7">
    <source>
        <dbReference type="Proteomes" id="UP000193317"/>
    </source>
</evidence>
<dbReference type="InterPro" id="IPR038770">
    <property type="entry name" value="Na+/solute_symporter_sf"/>
</dbReference>